<dbReference type="AlphaFoldDB" id="A0A0F2LSN2"/>
<accession>A0A0F2LSN2</accession>
<evidence type="ECO:0000256" key="1">
    <source>
        <dbReference type="SAM" id="MobiDB-lite"/>
    </source>
</evidence>
<name>A0A0F2LSN2_SPOSC</name>
<proteinExistence type="predicted"/>
<comment type="caution">
    <text evidence="2">The sequence shown here is derived from an EMBL/GenBank/DDBJ whole genome shotgun (WGS) entry which is preliminary data.</text>
</comment>
<protein>
    <submittedName>
        <fullName evidence="2">Uncharacterized protein</fullName>
    </submittedName>
</protein>
<dbReference type="EMBL" id="AXCR01000012">
    <property type="protein sequence ID" value="KJR79889.1"/>
    <property type="molecule type" value="Genomic_DNA"/>
</dbReference>
<feature type="region of interest" description="Disordered" evidence="1">
    <location>
        <begin position="109"/>
        <end position="166"/>
    </location>
</feature>
<evidence type="ECO:0000313" key="2">
    <source>
        <dbReference type="EMBL" id="KJR79889.1"/>
    </source>
</evidence>
<dbReference type="RefSeq" id="XP_016582565.1">
    <property type="nucleotide sequence ID" value="XM_016727551.1"/>
</dbReference>
<dbReference type="VEuPathDB" id="FungiDB:SPSK_00585"/>
<evidence type="ECO:0000313" key="3">
    <source>
        <dbReference type="Proteomes" id="UP000033710"/>
    </source>
</evidence>
<reference evidence="2 3" key="1">
    <citation type="journal article" date="2014" name="BMC Genomics">
        <title>Comparative genomics of the major fungal agents of human and animal Sporotrichosis: Sporothrix schenckii and Sporothrix brasiliensis.</title>
        <authorList>
            <person name="Teixeira M.M."/>
            <person name="de Almeida L.G."/>
            <person name="Kubitschek-Barreira P."/>
            <person name="Alves F.L."/>
            <person name="Kioshima E.S."/>
            <person name="Abadio A.K."/>
            <person name="Fernandes L."/>
            <person name="Derengowski L.S."/>
            <person name="Ferreira K.S."/>
            <person name="Souza R.C."/>
            <person name="Ruiz J.C."/>
            <person name="de Andrade N.C."/>
            <person name="Paes H.C."/>
            <person name="Nicola A.M."/>
            <person name="Albuquerque P."/>
            <person name="Gerber A.L."/>
            <person name="Martins V.P."/>
            <person name="Peconick L.D."/>
            <person name="Neto A.V."/>
            <person name="Chaucanez C.B."/>
            <person name="Silva P.A."/>
            <person name="Cunha O.L."/>
            <person name="de Oliveira F.F."/>
            <person name="dos Santos T.C."/>
            <person name="Barros A.L."/>
            <person name="Soares M.A."/>
            <person name="de Oliveira L.M."/>
            <person name="Marini M.M."/>
            <person name="Villalobos-Duno H."/>
            <person name="Cunha M.M."/>
            <person name="de Hoog S."/>
            <person name="da Silveira J.F."/>
            <person name="Henrissat B."/>
            <person name="Nino-Vega G.A."/>
            <person name="Cisalpino P.S."/>
            <person name="Mora-Montes H.M."/>
            <person name="Almeida S.R."/>
            <person name="Stajich J.E."/>
            <person name="Lopes-Bezerra L.M."/>
            <person name="Vasconcelos A.T."/>
            <person name="Felipe M.S."/>
        </authorList>
    </citation>
    <scope>NUCLEOTIDE SEQUENCE [LARGE SCALE GENOMIC DNA]</scope>
    <source>
        <strain evidence="2 3">1099-18</strain>
    </source>
</reference>
<dbReference type="KEGG" id="ssck:SPSK_00585"/>
<dbReference type="Proteomes" id="UP000033710">
    <property type="component" value="Unassembled WGS sequence"/>
</dbReference>
<organism evidence="2 3">
    <name type="scientific">Sporothrix schenckii 1099-18</name>
    <dbReference type="NCBI Taxonomy" id="1397361"/>
    <lineage>
        <taxon>Eukaryota</taxon>
        <taxon>Fungi</taxon>
        <taxon>Dikarya</taxon>
        <taxon>Ascomycota</taxon>
        <taxon>Pezizomycotina</taxon>
        <taxon>Sordariomycetes</taxon>
        <taxon>Sordariomycetidae</taxon>
        <taxon>Ophiostomatales</taxon>
        <taxon>Ophiostomataceae</taxon>
        <taxon>Sporothrix</taxon>
    </lineage>
</organism>
<gene>
    <name evidence="2" type="ORF">SPSK_00585</name>
</gene>
<dbReference type="GeneID" id="27662828"/>
<sequence length="166" mass="17938">MTVNILIQIDKLVQLLESPVFTCYLHTAPRVTSTPASGPNFDRPNRLKGREDGIIRWGELLEKFRTVQERARRSQRALSGHTTEPVDDSLPFGLGPDFRISDGVGALEHKNSRDIGPAARTVAGGPPVPVKDTSVQPGPPTKAKSTLGKQLGRFGGAVSGRVKRGH</sequence>
<dbReference type="OrthoDB" id="5383675at2759"/>
<reference evidence="2 3" key="2">
    <citation type="journal article" date="2015" name="Eukaryot. Cell">
        <title>Asexual propagation of a virulent clone complex in a human and feline outbreak of sporotrichosis.</title>
        <authorList>
            <person name="Teixeira Mde M."/>
            <person name="Rodrigues A.M."/>
            <person name="Tsui C.K."/>
            <person name="de Almeida L.G."/>
            <person name="Van Diepeningen A.D."/>
            <person name="van den Ende B.G."/>
            <person name="Fernandes G.F."/>
            <person name="Kano R."/>
            <person name="Hamelin R.C."/>
            <person name="Lopes-Bezerra L.M."/>
            <person name="Vasconcelos A.T."/>
            <person name="de Hoog S."/>
            <person name="de Camargo Z.P."/>
            <person name="Felipe M.S."/>
        </authorList>
    </citation>
    <scope>NUCLEOTIDE SEQUENCE [LARGE SCALE GENOMIC DNA]</scope>
    <source>
        <strain evidence="2 3">1099-18</strain>
    </source>
</reference>